<comment type="caution">
    <text evidence="1">The sequence shown here is derived from an EMBL/GenBank/DDBJ whole genome shotgun (WGS) entry which is preliminary data.</text>
</comment>
<reference evidence="1 2" key="1">
    <citation type="journal article" date="2022" name="New Phytol.">
        <title>Ecological generalism drives hyperdiversity of secondary metabolite gene clusters in xylarialean endophytes.</title>
        <authorList>
            <person name="Franco M.E.E."/>
            <person name="Wisecaver J.H."/>
            <person name="Arnold A.E."/>
            <person name="Ju Y.M."/>
            <person name="Slot J.C."/>
            <person name="Ahrendt S."/>
            <person name="Moore L.P."/>
            <person name="Eastman K.E."/>
            <person name="Scott K."/>
            <person name="Konkel Z."/>
            <person name="Mondo S.J."/>
            <person name="Kuo A."/>
            <person name="Hayes R.D."/>
            <person name="Haridas S."/>
            <person name="Andreopoulos B."/>
            <person name="Riley R."/>
            <person name="LaButti K."/>
            <person name="Pangilinan J."/>
            <person name="Lipzen A."/>
            <person name="Amirebrahimi M."/>
            <person name="Yan J."/>
            <person name="Adam C."/>
            <person name="Keymanesh K."/>
            <person name="Ng V."/>
            <person name="Louie K."/>
            <person name="Northen T."/>
            <person name="Drula E."/>
            <person name="Henrissat B."/>
            <person name="Hsieh H.M."/>
            <person name="Youens-Clark K."/>
            <person name="Lutzoni F."/>
            <person name="Miadlikowska J."/>
            <person name="Eastwood D.C."/>
            <person name="Hamelin R.C."/>
            <person name="Grigoriev I.V."/>
            <person name="U'Ren J.M."/>
        </authorList>
    </citation>
    <scope>NUCLEOTIDE SEQUENCE [LARGE SCALE GENOMIC DNA]</scope>
    <source>
        <strain evidence="1 2">ER1909</strain>
    </source>
</reference>
<evidence type="ECO:0000313" key="2">
    <source>
        <dbReference type="Proteomes" id="UP001497680"/>
    </source>
</evidence>
<dbReference type="EMBL" id="MU394322">
    <property type="protein sequence ID" value="KAI6085716.1"/>
    <property type="molecule type" value="Genomic_DNA"/>
</dbReference>
<dbReference type="Proteomes" id="UP001497680">
    <property type="component" value="Unassembled WGS sequence"/>
</dbReference>
<evidence type="ECO:0000313" key="1">
    <source>
        <dbReference type="EMBL" id="KAI6085716.1"/>
    </source>
</evidence>
<proteinExistence type="predicted"/>
<protein>
    <submittedName>
        <fullName evidence="1">Uncharacterized protein</fullName>
    </submittedName>
</protein>
<name>A0ACC0CZL4_9PEZI</name>
<keyword evidence="2" id="KW-1185">Reference proteome</keyword>
<gene>
    <name evidence="1" type="ORF">F4821DRAFT_144602</name>
</gene>
<sequence>MTPRGWGDKAVGLGTAIVGLLSLAGFATAQSTTTTTPTCLQPINGTTPTVGDIANFLNPLIDQACTALGSGATQDTGFVVPVASFNKTGYLFAKINIENVAADMDECRTAYQSIISDCISSPPEGTVPSFGGQWSSDLKLSYTLVSLVYPDNNPLVDTPPPADSSSSSSSSSQSMSTTSISRFPPPTSRTSLPTAISITHSVPATITLPPGGVPSGPDLSNVAEEVADVLALAAVAAAILLAASFLIVEFTPLIAEAPALAALVAIEDAESVVAAQLGLLRPTAPVLEMIDKVLAARFAGLLAQGVPNPITAGLLVSAIAITLETIPAIVEEVEKQEEENQSSSSSTSASTTSSSTSSESPVPTDPLHIVGFSNNWPDLLLDVIADYFPDNGEGDMETVNELSLKYYATNMTEDLANAIRWLPIFSFIIPDLIMPVDVEEGFIVDSDSLHRRDEDVFSGYAHAASDLDHTPLHVLDKRTGTEFPRRGSSRIVYPPEQDINQNPPQHLKLPSWKPGAIREWRTLDQQQPLMDSHHATGISIHVFDTGFGNPQMTFPVPTGSEFSKVGFNFHEPSEQVCYDDLSKPIPTQIPTPTHSSILERIADDDVFSHGTCVLDVVGGLRYGFAHFANLHSWKMSYKNCLPTSRGFINIFAQIVHEIGQEVRQNKTIINISSAWPFSTDLSILWTDHLLKNLWPLGAVVVVAGGQSKTGRTDGFVQEHLPQALGDLSTGHNPVINVGGVDIDGSIPAETFKDKPSIRSLAVYTTYQVTCMKSDLVTAQVLRGTSFAAPAVAGVIATWLAVPEFVAAIEASPGTFFAEKVRNFLMDHALLRGAPSDKPTLYNGWVDSKCQELDANPPPNFNTQSREVPEHFARTSLPSSISISLPADADDNDDIPVLVNGTVVDPDLAEDFCPLPPVSVTTTTTSSTTSTTTSSTTTSSTSSTPGCDPQITCDACGGTFSAGHDGLAVCTTGASKGCQCVPGSNQCGTPQSCSMGGCAGTTDVGTQGATCKGNFKGCTCIVPCDSAAPPILDGTLSMKLYNDTTCCSAGPTVNVADLDKCVDASDDFYSFHQAVGQSLFSRGITIQLYPNKGCSGSSVINGLTNAAQCWSDPNPSAWKSFKISNSTATTTPPTPPSGCTPVQPVNTDSFTVTLNIYTKSCCDAAPAQVMKVGTLNACHQVSTPFTALTQAVGQNLLSGGVMIQAFSDASCASDSSTFIQLSNDKSCVVDQGDAWQSFMLVATDDPGEPDPDPSCTIRQPGIADADTVSVNLYTHSCCDAAPAQTLNLNELNSCVNTAQPFADLTQSVGQNMFGRNLTIVAFPQQGCTGLPTNPYFLTNTVSCYPSTTAFNSIMISGPSDNSGGDGSEPPPSQPPPVCPSIDNKGNPNTLTLGLYKGDCCIPKQNITIGVPNSCHDLTSEPEGFKEAVGSAMFANDYNIVFYSETGCTGASVAYGLITQSDICFVGGPWKSVQVITPPPPTPPPPSCAGAPDNQGNDNTITLDLYKGDCCTPKSTLTIGTASIGKCEDISALGPEGFTQSVGQNLFGRSLLLTFYFTKDCSGSFNSYHLTNAGGGCEVAPGPWLGVKLFDNTQVTCAGAPNNQGNPNTVTLDLYKGDCCTPKSSLTIGTASIGRCMSVSALGPEGFKQSVGQNLFRRNLELVFYFTSDCSGNFVPYHLTNAEGCQVGGPYKSVKLFDSTPPPPCAGVPDNKGNPNTVTLDFYKGDCCHPKSTVTVGQTNTCHNLNGSPEGFHQAVGENMFGKGYKLIFYASSNCGGSLWTYDLTNKDACWTGGPWNSFQLFDSTPAPPPPPPPQCGSGPKIRDDDTLSMVLYTDETCCHAGDVSQPAGLEARGINTGCINLDAKMFSIKQAVGQNLFNHDNRIRLFPVRDCASGWNELQLTNSDVCWFNGGGWLSLRAGNFDPPPPPPNWILSLYTTNNCGTSGGNLQQSGNGPIGCQAVPAGFNSFCSLMKVPPGLRMLLYERDNCAGGASASVDSTSGLCSSPFPADCTEVDNIHSYQVVNI</sequence>
<organism evidence="1 2">
    <name type="scientific">Hypoxylon rubiginosum</name>
    <dbReference type="NCBI Taxonomy" id="110542"/>
    <lineage>
        <taxon>Eukaryota</taxon>
        <taxon>Fungi</taxon>
        <taxon>Dikarya</taxon>
        <taxon>Ascomycota</taxon>
        <taxon>Pezizomycotina</taxon>
        <taxon>Sordariomycetes</taxon>
        <taxon>Xylariomycetidae</taxon>
        <taxon>Xylariales</taxon>
        <taxon>Hypoxylaceae</taxon>
        <taxon>Hypoxylon</taxon>
    </lineage>
</organism>
<accession>A0ACC0CZL4</accession>